<comment type="caution">
    <text evidence="1">The sequence shown here is derived from an EMBL/GenBank/DDBJ whole genome shotgun (WGS) entry which is preliminary data.</text>
</comment>
<name>A0A5M8FVZ3_9GAMM</name>
<dbReference type="Proteomes" id="UP000322981">
    <property type="component" value="Unassembled WGS sequence"/>
</dbReference>
<proteinExistence type="predicted"/>
<accession>A0A5M8FVZ3</accession>
<evidence type="ECO:0000313" key="2">
    <source>
        <dbReference type="Proteomes" id="UP000322981"/>
    </source>
</evidence>
<organism evidence="1 2">
    <name type="scientific">Thiohalocapsa marina</name>
    <dbReference type="NCBI Taxonomy" id="424902"/>
    <lineage>
        <taxon>Bacteria</taxon>
        <taxon>Pseudomonadati</taxon>
        <taxon>Pseudomonadota</taxon>
        <taxon>Gammaproteobacteria</taxon>
        <taxon>Chromatiales</taxon>
        <taxon>Chromatiaceae</taxon>
        <taxon>Thiohalocapsa</taxon>
    </lineage>
</organism>
<keyword evidence="2" id="KW-1185">Reference proteome</keyword>
<sequence>MLVPSLVLAAALTAGGCSSTQSTWTPTVDTYGNDRAQYLSRDLAECRALAMQASGGDANEQAARSAATKGAIGAAVGAGVGAVLAGDSWRGARQGAAVGVATGALAGGLGTASQTEAEFKRAYSNCMRRRGHNVLN</sequence>
<evidence type="ECO:0000313" key="1">
    <source>
        <dbReference type="EMBL" id="KAA6187953.1"/>
    </source>
</evidence>
<reference evidence="1 2" key="1">
    <citation type="submission" date="2019-09" db="EMBL/GenBank/DDBJ databases">
        <title>Whole-genome sequence of the purple sulfur bacterium Thiohalocapsa marina DSM 19078.</title>
        <authorList>
            <person name="Kyndt J.A."/>
            <person name="Meyer T.E."/>
        </authorList>
    </citation>
    <scope>NUCLEOTIDE SEQUENCE [LARGE SCALE GENOMIC DNA]</scope>
    <source>
        <strain evidence="1 2">DSM 19078</strain>
    </source>
</reference>
<evidence type="ECO:0008006" key="3">
    <source>
        <dbReference type="Google" id="ProtNLM"/>
    </source>
</evidence>
<protein>
    <recommendedName>
        <fullName evidence="3">Glycine zipper family protein</fullName>
    </recommendedName>
</protein>
<gene>
    <name evidence="1" type="ORF">F2Q65_00915</name>
</gene>
<dbReference type="AlphaFoldDB" id="A0A5M8FVZ3"/>
<dbReference type="EMBL" id="VWXX01000001">
    <property type="protein sequence ID" value="KAA6187953.1"/>
    <property type="molecule type" value="Genomic_DNA"/>
</dbReference>
<dbReference type="OrthoDB" id="5569640at2"/>